<dbReference type="Pfam" id="PF02517">
    <property type="entry name" value="Rce1-like"/>
    <property type="match status" value="1"/>
</dbReference>
<keyword evidence="3" id="KW-0645">Protease</keyword>
<sequence>MPLFQHRLISVLKLIRRRFWLAATTWPSRQDGILIIQLLGLYALVSTPVALLSDLTTLELAQLTWQQQGLIMLRVFLFPALIEEGFWRVLLLPHKTERVSDRRRWLIGLPSLILFVAMHPLNGLTLYTDAESTFTNPFFLSLTTLLGLMCMVSYWRSGSWWVPTIIHWVIVAAWLLVFGGYGQLHAS</sequence>
<keyword evidence="3" id="KW-0482">Metalloprotease</keyword>
<dbReference type="GO" id="GO:0008237">
    <property type="term" value="F:metallopeptidase activity"/>
    <property type="evidence" value="ECO:0007669"/>
    <property type="project" value="UniProtKB-KW"/>
</dbReference>
<evidence type="ECO:0000256" key="1">
    <source>
        <dbReference type="SAM" id="Phobius"/>
    </source>
</evidence>
<dbReference type="OrthoDB" id="5141003at2"/>
<comment type="caution">
    <text evidence="3">The sequence shown here is derived from an EMBL/GenBank/DDBJ whole genome shotgun (WGS) entry which is preliminary data.</text>
</comment>
<feature type="transmembrane region" description="Helical" evidence="1">
    <location>
        <begin position="138"/>
        <end position="155"/>
    </location>
</feature>
<feature type="transmembrane region" description="Helical" evidence="1">
    <location>
        <begin position="105"/>
        <end position="126"/>
    </location>
</feature>
<keyword evidence="1" id="KW-1133">Transmembrane helix</keyword>
<dbReference type="EMBL" id="QVFV01000004">
    <property type="protein sequence ID" value="RZM77210.1"/>
    <property type="molecule type" value="Genomic_DNA"/>
</dbReference>
<organism evidence="3 4">
    <name type="scientific">Leptolyngbya iicbica LK</name>
    <dbReference type="NCBI Taxonomy" id="2294035"/>
    <lineage>
        <taxon>Bacteria</taxon>
        <taxon>Bacillati</taxon>
        <taxon>Cyanobacteriota</taxon>
        <taxon>Cyanophyceae</taxon>
        <taxon>Leptolyngbyales</taxon>
        <taxon>Leptolyngbyaceae</taxon>
        <taxon>Leptolyngbya group</taxon>
        <taxon>Leptolyngbya</taxon>
        <taxon>Leptolyngbya iicbica</taxon>
    </lineage>
</organism>
<reference evidence="3 4" key="1">
    <citation type="submission" date="2018-11" db="EMBL/GenBank/DDBJ databases">
        <title>Whole genome sequencing of an environmental sample.</title>
        <authorList>
            <person name="Sarangi A.N."/>
            <person name="Singh D."/>
            <person name="Tripathy S."/>
        </authorList>
    </citation>
    <scope>NUCLEOTIDE SEQUENCE [LARGE SCALE GENOMIC DNA]</scope>
    <source>
        <strain evidence="3 4">Lakshadweep</strain>
    </source>
</reference>
<dbReference type="GO" id="GO:0006508">
    <property type="term" value="P:proteolysis"/>
    <property type="evidence" value="ECO:0007669"/>
    <property type="project" value="UniProtKB-KW"/>
</dbReference>
<keyword evidence="1" id="KW-0812">Transmembrane</keyword>
<dbReference type="GO" id="GO:0004175">
    <property type="term" value="F:endopeptidase activity"/>
    <property type="evidence" value="ECO:0007669"/>
    <property type="project" value="UniProtKB-ARBA"/>
</dbReference>
<dbReference type="GO" id="GO:0080120">
    <property type="term" value="P:CAAX-box protein maturation"/>
    <property type="evidence" value="ECO:0007669"/>
    <property type="project" value="UniProtKB-ARBA"/>
</dbReference>
<keyword evidence="3" id="KW-0378">Hydrolase</keyword>
<dbReference type="RefSeq" id="WP_052456682.1">
    <property type="nucleotide sequence ID" value="NZ_QVFV01000004.1"/>
</dbReference>
<feature type="domain" description="CAAX prenyl protease 2/Lysostaphin resistance protein A-like" evidence="2">
    <location>
        <begin position="69"/>
        <end position="170"/>
    </location>
</feature>
<accession>A0A4Q7E5I3</accession>
<evidence type="ECO:0000313" key="4">
    <source>
        <dbReference type="Proteomes" id="UP000292459"/>
    </source>
</evidence>
<evidence type="ECO:0000313" key="3">
    <source>
        <dbReference type="EMBL" id="RZM77210.1"/>
    </source>
</evidence>
<keyword evidence="1" id="KW-0472">Membrane</keyword>
<name>A0A4Q7E5I3_9CYAN</name>
<proteinExistence type="predicted"/>
<protein>
    <submittedName>
        <fullName evidence="3">CPBP family intramembrane metalloprotease</fullName>
    </submittedName>
</protein>
<feature type="transmembrane region" description="Helical" evidence="1">
    <location>
        <begin position="71"/>
        <end position="93"/>
    </location>
</feature>
<evidence type="ECO:0000259" key="2">
    <source>
        <dbReference type="Pfam" id="PF02517"/>
    </source>
</evidence>
<dbReference type="InterPro" id="IPR003675">
    <property type="entry name" value="Rce1/LyrA-like_dom"/>
</dbReference>
<feature type="transmembrane region" description="Helical" evidence="1">
    <location>
        <begin position="160"/>
        <end position="181"/>
    </location>
</feature>
<keyword evidence="4" id="KW-1185">Reference proteome</keyword>
<dbReference type="Proteomes" id="UP000292459">
    <property type="component" value="Unassembled WGS sequence"/>
</dbReference>
<feature type="transmembrane region" description="Helical" evidence="1">
    <location>
        <begin position="33"/>
        <end position="51"/>
    </location>
</feature>
<gene>
    <name evidence="3" type="ORF">DYY88_16315</name>
</gene>
<dbReference type="AlphaFoldDB" id="A0A4Q7E5I3"/>